<reference evidence="7 8" key="1">
    <citation type="submission" date="2009-06" db="EMBL/GenBank/DDBJ databases">
        <title>The draft genome of Clostridium carboxidivorans P7.</title>
        <authorList>
            <consortium name="US DOE Joint Genome Institute (JGI-PGF)"/>
            <person name="Lucas S."/>
            <person name="Copeland A."/>
            <person name="Lapidus A."/>
            <person name="Glavina del Rio T."/>
            <person name="Tice H."/>
            <person name="Bruce D."/>
            <person name="Goodwin L."/>
            <person name="Pitluck S."/>
            <person name="Larimer F."/>
            <person name="Land M.L."/>
            <person name="Hauser L."/>
            <person name="Hemme C.L."/>
        </authorList>
    </citation>
    <scope>NUCLEOTIDE SEQUENCE [LARGE SCALE GENOMIC DNA]</scope>
    <source>
        <strain evidence="7 8">P7</strain>
    </source>
</reference>
<dbReference type="Proteomes" id="UP000004198">
    <property type="component" value="Unassembled WGS sequence"/>
</dbReference>
<protein>
    <recommendedName>
        <fullName evidence="6">Probable membrane transporter protein</fullName>
    </recommendedName>
</protein>
<evidence type="ECO:0000256" key="6">
    <source>
        <dbReference type="RuleBase" id="RU363041"/>
    </source>
</evidence>
<dbReference type="EMBL" id="ACVI01000046">
    <property type="protein sequence ID" value="EET86729.1"/>
    <property type="molecule type" value="Genomic_DNA"/>
</dbReference>
<proteinExistence type="inferred from homology"/>
<evidence type="ECO:0000256" key="1">
    <source>
        <dbReference type="ARBA" id="ARBA00004141"/>
    </source>
</evidence>
<evidence type="ECO:0000313" key="8">
    <source>
        <dbReference type="Proteomes" id="UP000004198"/>
    </source>
</evidence>
<evidence type="ECO:0000256" key="2">
    <source>
        <dbReference type="ARBA" id="ARBA00009142"/>
    </source>
</evidence>
<dbReference type="STRING" id="536227.Ccar_05040"/>
<sequence>MKDGIKSISIGVAGGIGAGLIGIGGGIIMIPGMILFLGLSQHKAQATSLAAIAPLALISAIVYNSYGNLNIYLACLLSIGGMVGAYIGSSLMPHVNAVILKRILALLCIITALKMGGVF</sequence>
<evidence type="ECO:0000313" key="7">
    <source>
        <dbReference type="EMBL" id="EET86729.1"/>
    </source>
</evidence>
<name>C6PVN2_9CLOT</name>
<keyword evidence="4 6" id="KW-1133">Transmembrane helix</keyword>
<dbReference type="GO" id="GO:0005886">
    <property type="term" value="C:plasma membrane"/>
    <property type="evidence" value="ECO:0007669"/>
    <property type="project" value="UniProtKB-SubCell"/>
</dbReference>
<dbReference type="PANTHER" id="PTHR43701:SF2">
    <property type="entry name" value="MEMBRANE TRANSPORTER PROTEIN YJNA-RELATED"/>
    <property type="match status" value="1"/>
</dbReference>
<dbReference type="PATRIC" id="fig|536227.13.peg.1063"/>
<comment type="subcellular location">
    <subcellularLocation>
        <location evidence="6">Cell membrane</location>
        <topology evidence="6">Multi-pass membrane protein</topology>
    </subcellularLocation>
    <subcellularLocation>
        <location evidence="1">Membrane</location>
        <topology evidence="1">Multi-pass membrane protein</topology>
    </subcellularLocation>
</comment>
<feature type="transmembrane region" description="Helical" evidence="6">
    <location>
        <begin position="46"/>
        <end position="63"/>
    </location>
</feature>
<evidence type="ECO:0000256" key="4">
    <source>
        <dbReference type="ARBA" id="ARBA00022989"/>
    </source>
</evidence>
<dbReference type="InterPro" id="IPR051598">
    <property type="entry name" value="TSUP/Inactive_protease-like"/>
</dbReference>
<comment type="caution">
    <text evidence="7">The sequence shown here is derived from an EMBL/GenBank/DDBJ whole genome shotgun (WGS) entry which is preliminary data.</text>
</comment>
<organism evidence="7 8">
    <name type="scientific">Clostridium carboxidivorans P7</name>
    <dbReference type="NCBI Taxonomy" id="536227"/>
    <lineage>
        <taxon>Bacteria</taxon>
        <taxon>Bacillati</taxon>
        <taxon>Bacillota</taxon>
        <taxon>Clostridia</taxon>
        <taxon>Eubacteriales</taxon>
        <taxon>Clostridiaceae</taxon>
        <taxon>Clostridium</taxon>
    </lineage>
</organism>
<feature type="transmembrane region" description="Helical" evidence="6">
    <location>
        <begin position="12"/>
        <end position="39"/>
    </location>
</feature>
<dbReference type="KEGG" id="cck:Ccar_05040"/>
<dbReference type="eggNOG" id="COG0730">
    <property type="taxonomic scope" value="Bacteria"/>
</dbReference>
<evidence type="ECO:0000256" key="5">
    <source>
        <dbReference type="ARBA" id="ARBA00023136"/>
    </source>
</evidence>
<comment type="similarity">
    <text evidence="2 6">Belongs to the 4-toluene sulfonate uptake permease (TSUP) (TC 2.A.102) family.</text>
</comment>
<keyword evidence="3 6" id="KW-0812">Transmembrane</keyword>
<feature type="transmembrane region" description="Helical" evidence="6">
    <location>
        <begin position="69"/>
        <end position="87"/>
    </location>
</feature>
<dbReference type="AlphaFoldDB" id="C6PVN2"/>
<evidence type="ECO:0000256" key="3">
    <source>
        <dbReference type="ARBA" id="ARBA00022692"/>
    </source>
</evidence>
<keyword evidence="6" id="KW-1003">Cell membrane</keyword>
<dbReference type="RefSeq" id="WP_007061734.1">
    <property type="nucleotide sequence ID" value="NZ_ACVI01000046.1"/>
</dbReference>
<accession>C6PVN2</accession>
<dbReference type="PANTHER" id="PTHR43701">
    <property type="entry name" value="MEMBRANE TRANSPORTER PROTEIN MJ0441-RELATED"/>
    <property type="match status" value="1"/>
</dbReference>
<dbReference type="InterPro" id="IPR002781">
    <property type="entry name" value="TM_pro_TauE-like"/>
</dbReference>
<dbReference type="OrthoDB" id="9791444at2"/>
<dbReference type="Pfam" id="PF01925">
    <property type="entry name" value="TauE"/>
    <property type="match status" value="1"/>
</dbReference>
<keyword evidence="5 6" id="KW-0472">Membrane</keyword>
<gene>
    <name evidence="7" type="ORF">CcarbDRAFT_2849</name>
</gene>
<keyword evidence="8" id="KW-1185">Reference proteome</keyword>